<dbReference type="SUPFAM" id="SSF51695">
    <property type="entry name" value="PLC-like phosphodiesterases"/>
    <property type="match status" value="1"/>
</dbReference>
<feature type="domain" description="GP-PDE" evidence="1">
    <location>
        <begin position="64"/>
        <end position="299"/>
    </location>
</feature>
<accession>A0A8J7PHE9</accession>
<proteinExistence type="predicted"/>
<dbReference type="GO" id="GO:0008081">
    <property type="term" value="F:phosphoric diester hydrolase activity"/>
    <property type="evidence" value="ECO:0007669"/>
    <property type="project" value="InterPro"/>
</dbReference>
<name>A0A8J7PHE9_9BACT</name>
<dbReference type="Gene3D" id="3.20.20.190">
    <property type="entry name" value="Phosphatidylinositol (PI) phosphodiesterase"/>
    <property type="match status" value="1"/>
</dbReference>
<dbReference type="InterPro" id="IPR030395">
    <property type="entry name" value="GP_PDE_dom"/>
</dbReference>
<evidence type="ECO:0000259" key="1">
    <source>
        <dbReference type="PROSITE" id="PS51704"/>
    </source>
</evidence>
<organism evidence="2 3">
    <name type="scientific">Candidatus Obscuribacter phosphatis</name>
    <dbReference type="NCBI Taxonomy" id="1906157"/>
    <lineage>
        <taxon>Bacteria</taxon>
        <taxon>Bacillati</taxon>
        <taxon>Candidatus Melainabacteria</taxon>
        <taxon>Candidatus Obscuribacterales</taxon>
        <taxon>Candidatus Obscuribacteraceae</taxon>
        <taxon>Candidatus Obscuribacter</taxon>
    </lineage>
</organism>
<dbReference type="PANTHER" id="PTHR46211">
    <property type="entry name" value="GLYCEROPHOSPHORYL DIESTER PHOSPHODIESTERASE"/>
    <property type="match status" value="1"/>
</dbReference>
<dbReference type="GO" id="GO:0006629">
    <property type="term" value="P:lipid metabolic process"/>
    <property type="evidence" value="ECO:0007669"/>
    <property type="project" value="InterPro"/>
</dbReference>
<sequence length="302" mass="33492">MRKAQVGSRSCREILVGSAILALCAISACGLLDLSLLDLNLPACAESDKAQPKASKQGNENYQVKIVAHRGGKKWAPENTLAAFRKAVEAKVDGIELDIHKCKTGELVVIHDDTLERTTNGKGLVKETTLADLQKLDCGSWYDSSFKDERLPLLQDVLKLVDGKLEINIEIKNCPMNYENIAEDLLKLLADYKYPDRIMISSFDHKVIKAIAARSKRYKLALLGDNIPYDIAGYATNAGASAWNPAFDCVRPDSVKDAHAGNISVNTWTLNKKEEWRQALDLKVDSIITDDPIGLREYLQKH</sequence>
<gene>
    <name evidence="2" type="ORF">J0M35_15610</name>
</gene>
<evidence type="ECO:0000313" key="2">
    <source>
        <dbReference type="EMBL" id="MBN8661793.1"/>
    </source>
</evidence>
<dbReference type="InterPro" id="IPR017946">
    <property type="entry name" value="PLC-like_Pdiesterase_TIM-brl"/>
</dbReference>
<dbReference type="PROSITE" id="PS51704">
    <property type="entry name" value="GP_PDE"/>
    <property type="match status" value="1"/>
</dbReference>
<dbReference type="PROSITE" id="PS51257">
    <property type="entry name" value="PROKAR_LIPOPROTEIN"/>
    <property type="match status" value="1"/>
</dbReference>
<dbReference type="EMBL" id="JAFLCK010000025">
    <property type="protein sequence ID" value="MBN8661793.1"/>
    <property type="molecule type" value="Genomic_DNA"/>
</dbReference>
<dbReference type="CDD" id="cd08563">
    <property type="entry name" value="GDPD_TtGDE_like"/>
    <property type="match status" value="1"/>
</dbReference>
<dbReference type="AlphaFoldDB" id="A0A8J7PHE9"/>
<dbReference type="Proteomes" id="UP000664277">
    <property type="component" value="Unassembled WGS sequence"/>
</dbReference>
<comment type="caution">
    <text evidence="2">The sequence shown here is derived from an EMBL/GenBank/DDBJ whole genome shotgun (WGS) entry which is preliminary data.</text>
</comment>
<protein>
    <submittedName>
        <fullName evidence="2">Glycerophosphodiester phosphodiesterase</fullName>
    </submittedName>
</protein>
<dbReference type="Pfam" id="PF03009">
    <property type="entry name" value="GDPD"/>
    <property type="match status" value="1"/>
</dbReference>
<dbReference type="PANTHER" id="PTHR46211:SF14">
    <property type="entry name" value="GLYCEROPHOSPHODIESTER PHOSPHODIESTERASE"/>
    <property type="match status" value="1"/>
</dbReference>
<reference evidence="2" key="1">
    <citation type="submission" date="2021-02" db="EMBL/GenBank/DDBJ databases">
        <title>Genome-Resolved Metagenomics of a Microbial Community Performing Photosynthetic Biological Nutrient Removal.</title>
        <authorList>
            <person name="Mcdaniel E.A."/>
        </authorList>
    </citation>
    <scope>NUCLEOTIDE SEQUENCE</scope>
    <source>
        <strain evidence="2">UWPOB_OBS1</strain>
    </source>
</reference>
<evidence type="ECO:0000313" key="3">
    <source>
        <dbReference type="Proteomes" id="UP000664277"/>
    </source>
</evidence>